<feature type="transmembrane region" description="Helical" evidence="5">
    <location>
        <begin position="43"/>
        <end position="62"/>
    </location>
</feature>
<feature type="transmembrane region" description="Helical" evidence="5">
    <location>
        <begin position="256"/>
        <end position="275"/>
    </location>
</feature>
<dbReference type="InterPro" id="IPR000620">
    <property type="entry name" value="EamA_dom"/>
</dbReference>
<dbReference type="PANTHER" id="PTHR32322">
    <property type="entry name" value="INNER MEMBRANE TRANSPORTER"/>
    <property type="match status" value="1"/>
</dbReference>
<name>A0A5M6I7R1_9PROT</name>
<comment type="subcellular location">
    <subcellularLocation>
        <location evidence="1">Membrane</location>
        <topology evidence="1">Multi-pass membrane protein</topology>
    </subcellularLocation>
</comment>
<evidence type="ECO:0000256" key="1">
    <source>
        <dbReference type="ARBA" id="ARBA00004141"/>
    </source>
</evidence>
<feature type="transmembrane region" description="Helical" evidence="5">
    <location>
        <begin position="16"/>
        <end position="37"/>
    </location>
</feature>
<keyword evidence="4 5" id="KW-0472">Membrane</keyword>
<evidence type="ECO:0000259" key="6">
    <source>
        <dbReference type="Pfam" id="PF00892"/>
    </source>
</evidence>
<dbReference type="RefSeq" id="WP_150063659.1">
    <property type="nucleotide sequence ID" value="NZ_JACHII010000020.1"/>
</dbReference>
<reference evidence="7 8" key="1">
    <citation type="submission" date="2019-09" db="EMBL/GenBank/DDBJ databases">
        <title>Genome sequence of Roseospira marina, one of the more divergent members of the non-sulfur purple photosynthetic bacterial family, the Rhodospirillaceae.</title>
        <authorList>
            <person name="Meyer T."/>
            <person name="Kyndt J."/>
        </authorList>
    </citation>
    <scope>NUCLEOTIDE SEQUENCE [LARGE SCALE GENOMIC DNA]</scope>
    <source>
        <strain evidence="7 8">DSM 15113</strain>
    </source>
</reference>
<feature type="domain" description="EamA" evidence="6">
    <location>
        <begin position="18"/>
        <end position="148"/>
    </location>
</feature>
<gene>
    <name evidence="7" type="ORF">F1188_17080</name>
</gene>
<sequence length="319" mass="33240">MAPLATITRAMGVREWSLLLSLSCLWGGSFFLVGVAVREVPPLTIVAARVGLAAPVLWLAVAALGRPIPRDPSVWLAFAVMGVLNNVIPFSLIVWGQTQIPSGLASILNASTPLFAVFVAGALLADERFTLARILGVAIGFVGVALLIGVDALDIGELPVLPQVAVLGAAVSYAFAGVFGRRFRAWRVDPLVTAAGQVTASGAVMAGLAMALDRPWTLPMPGLEIVAALVCLAVLCTALAYGLYFRILETAGATNVLLVTFLVPVTAILLGVFVLDETLRASHLGGMALIGVGLLVMDGRAWTAVRRRLRSNAGPEATA</sequence>
<accession>A0A5M6I7R1</accession>
<proteinExistence type="predicted"/>
<feature type="transmembrane region" description="Helical" evidence="5">
    <location>
        <begin position="74"/>
        <end position="96"/>
    </location>
</feature>
<feature type="transmembrane region" description="Helical" evidence="5">
    <location>
        <begin position="223"/>
        <end position="244"/>
    </location>
</feature>
<keyword evidence="3 5" id="KW-1133">Transmembrane helix</keyword>
<organism evidence="7 8">
    <name type="scientific">Roseospira marina</name>
    <dbReference type="NCBI Taxonomy" id="140057"/>
    <lineage>
        <taxon>Bacteria</taxon>
        <taxon>Pseudomonadati</taxon>
        <taxon>Pseudomonadota</taxon>
        <taxon>Alphaproteobacteria</taxon>
        <taxon>Rhodospirillales</taxon>
        <taxon>Rhodospirillaceae</taxon>
        <taxon>Roseospira</taxon>
    </lineage>
</organism>
<dbReference type="PANTHER" id="PTHR32322:SF9">
    <property type="entry name" value="AMINO-ACID METABOLITE EFFLUX PUMP-RELATED"/>
    <property type="match status" value="1"/>
</dbReference>
<dbReference type="InterPro" id="IPR050638">
    <property type="entry name" value="AA-Vitamin_Transporters"/>
</dbReference>
<dbReference type="Pfam" id="PF00892">
    <property type="entry name" value="EamA"/>
    <property type="match status" value="2"/>
</dbReference>
<dbReference type="AlphaFoldDB" id="A0A5M6I7R1"/>
<dbReference type="SUPFAM" id="SSF103481">
    <property type="entry name" value="Multidrug resistance efflux transporter EmrE"/>
    <property type="match status" value="2"/>
</dbReference>
<feature type="domain" description="EamA" evidence="6">
    <location>
        <begin position="165"/>
        <end position="297"/>
    </location>
</feature>
<dbReference type="OrthoDB" id="9810556at2"/>
<evidence type="ECO:0000313" key="8">
    <source>
        <dbReference type="Proteomes" id="UP000324065"/>
    </source>
</evidence>
<feature type="transmembrane region" description="Helical" evidence="5">
    <location>
        <begin position="131"/>
        <end position="148"/>
    </location>
</feature>
<evidence type="ECO:0000313" key="7">
    <source>
        <dbReference type="EMBL" id="KAA5604182.1"/>
    </source>
</evidence>
<dbReference type="InterPro" id="IPR037185">
    <property type="entry name" value="EmrE-like"/>
</dbReference>
<keyword evidence="2 5" id="KW-0812">Transmembrane</keyword>
<dbReference type="Proteomes" id="UP000324065">
    <property type="component" value="Unassembled WGS sequence"/>
</dbReference>
<feature type="transmembrane region" description="Helical" evidence="5">
    <location>
        <begin position="191"/>
        <end position="211"/>
    </location>
</feature>
<keyword evidence="8" id="KW-1185">Reference proteome</keyword>
<evidence type="ECO:0000256" key="3">
    <source>
        <dbReference type="ARBA" id="ARBA00022989"/>
    </source>
</evidence>
<evidence type="ECO:0000256" key="4">
    <source>
        <dbReference type="ARBA" id="ARBA00023136"/>
    </source>
</evidence>
<feature type="transmembrane region" description="Helical" evidence="5">
    <location>
        <begin position="281"/>
        <end position="302"/>
    </location>
</feature>
<feature type="transmembrane region" description="Helical" evidence="5">
    <location>
        <begin position="102"/>
        <end position="124"/>
    </location>
</feature>
<comment type="caution">
    <text evidence="7">The sequence shown here is derived from an EMBL/GenBank/DDBJ whole genome shotgun (WGS) entry which is preliminary data.</text>
</comment>
<feature type="transmembrane region" description="Helical" evidence="5">
    <location>
        <begin position="160"/>
        <end position="179"/>
    </location>
</feature>
<dbReference type="GO" id="GO:0016020">
    <property type="term" value="C:membrane"/>
    <property type="evidence" value="ECO:0007669"/>
    <property type="project" value="UniProtKB-SubCell"/>
</dbReference>
<evidence type="ECO:0000256" key="2">
    <source>
        <dbReference type="ARBA" id="ARBA00022692"/>
    </source>
</evidence>
<dbReference type="EMBL" id="VWPJ01000021">
    <property type="protein sequence ID" value="KAA5604182.1"/>
    <property type="molecule type" value="Genomic_DNA"/>
</dbReference>
<protein>
    <submittedName>
        <fullName evidence="7">DMT family transporter</fullName>
    </submittedName>
</protein>
<evidence type="ECO:0000256" key="5">
    <source>
        <dbReference type="SAM" id="Phobius"/>
    </source>
</evidence>